<protein>
    <submittedName>
        <fullName evidence="2">Putative RNase H-like HicB family nuclease</fullName>
    </submittedName>
</protein>
<dbReference type="InterPro" id="IPR031807">
    <property type="entry name" value="HicB-like"/>
</dbReference>
<dbReference type="RefSeq" id="WP_106327593.1">
    <property type="nucleotide sequence ID" value="NZ_BOMO01000088.1"/>
</dbReference>
<name>A0A2T0JZN6_9ACTN</name>
<dbReference type="EMBL" id="PVMZ01000021">
    <property type="protein sequence ID" value="PRX15985.1"/>
    <property type="molecule type" value="Genomic_DNA"/>
</dbReference>
<dbReference type="PANTHER" id="PTHR34504:SF2">
    <property type="entry name" value="UPF0150 PROTEIN SSL0259"/>
    <property type="match status" value="1"/>
</dbReference>
<organism evidence="2 3">
    <name type="scientific">Actinoplanes italicus</name>
    <dbReference type="NCBI Taxonomy" id="113567"/>
    <lineage>
        <taxon>Bacteria</taxon>
        <taxon>Bacillati</taxon>
        <taxon>Actinomycetota</taxon>
        <taxon>Actinomycetes</taxon>
        <taxon>Micromonosporales</taxon>
        <taxon>Micromonosporaceae</taxon>
        <taxon>Actinoplanes</taxon>
    </lineage>
</organism>
<dbReference type="OrthoDB" id="9807959at2"/>
<dbReference type="AlphaFoldDB" id="A0A2T0JZN6"/>
<dbReference type="InterPro" id="IPR035069">
    <property type="entry name" value="TTHA1013/TTHA0281-like"/>
</dbReference>
<sequence>MSAYAVIIERAKDGGFGAWSPDLPGCVALGDSHQEALQEMREAIGFHLEGLREAGEPIPPPTAEAVDLIAA</sequence>
<proteinExistence type="predicted"/>
<evidence type="ECO:0000313" key="2">
    <source>
        <dbReference type="EMBL" id="PRX15985.1"/>
    </source>
</evidence>
<dbReference type="Pfam" id="PF15919">
    <property type="entry name" value="HicB_lk_antitox"/>
    <property type="match status" value="1"/>
</dbReference>
<feature type="domain" description="HicB-like antitoxin of toxin-antitoxin system" evidence="1">
    <location>
        <begin position="4"/>
        <end position="63"/>
    </location>
</feature>
<dbReference type="SUPFAM" id="SSF143100">
    <property type="entry name" value="TTHA1013/TTHA0281-like"/>
    <property type="match status" value="1"/>
</dbReference>
<comment type="caution">
    <text evidence="2">The sequence shown here is derived from an EMBL/GenBank/DDBJ whole genome shotgun (WGS) entry which is preliminary data.</text>
</comment>
<dbReference type="InterPro" id="IPR051404">
    <property type="entry name" value="TA_system_antitoxin"/>
</dbReference>
<evidence type="ECO:0000259" key="1">
    <source>
        <dbReference type="Pfam" id="PF15919"/>
    </source>
</evidence>
<reference evidence="2 3" key="1">
    <citation type="submission" date="2018-03" db="EMBL/GenBank/DDBJ databases">
        <title>Genomic Encyclopedia of Archaeal and Bacterial Type Strains, Phase II (KMG-II): from individual species to whole genera.</title>
        <authorList>
            <person name="Goeker M."/>
        </authorList>
    </citation>
    <scope>NUCLEOTIDE SEQUENCE [LARGE SCALE GENOMIC DNA]</scope>
    <source>
        <strain evidence="2 3">DSM 43146</strain>
    </source>
</reference>
<gene>
    <name evidence="2" type="ORF">CLV67_12132</name>
</gene>
<dbReference type="Proteomes" id="UP000239415">
    <property type="component" value="Unassembled WGS sequence"/>
</dbReference>
<keyword evidence="3" id="KW-1185">Reference proteome</keyword>
<dbReference type="Gene3D" id="3.30.160.250">
    <property type="match status" value="1"/>
</dbReference>
<accession>A0A2T0JZN6</accession>
<dbReference type="PANTHER" id="PTHR34504">
    <property type="entry name" value="ANTITOXIN HICB"/>
    <property type="match status" value="1"/>
</dbReference>
<evidence type="ECO:0000313" key="3">
    <source>
        <dbReference type="Proteomes" id="UP000239415"/>
    </source>
</evidence>